<name>A0ACB0YXZ7_MELEN</name>
<dbReference type="Proteomes" id="UP001497535">
    <property type="component" value="Unassembled WGS sequence"/>
</dbReference>
<organism evidence="1 2">
    <name type="scientific">Meloidogyne enterolobii</name>
    <name type="common">Root-knot nematode worm</name>
    <name type="synonym">Meloidogyne mayaguensis</name>
    <dbReference type="NCBI Taxonomy" id="390850"/>
    <lineage>
        <taxon>Eukaryota</taxon>
        <taxon>Metazoa</taxon>
        <taxon>Ecdysozoa</taxon>
        <taxon>Nematoda</taxon>
        <taxon>Chromadorea</taxon>
        <taxon>Rhabditida</taxon>
        <taxon>Tylenchina</taxon>
        <taxon>Tylenchomorpha</taxon>
        <taxon>Tylenchoidea</taxon>
        <taxon>Meloidogynidae</taxon>
        <taxon>Meloidogyninae</taxon>
        <taxon>Meloidogyne</taxon>
    </lineage>
</organism>
<sequence>MMYIYFVVERALFERKLRGNDCVYFYLFCLFLLSRERLLSPLFFFFFCSYL</sequence>
<reference evidence="1" key="1">
    <citation type="submission" date="2023-11" db="EMBL/GenBank/DDBJ databases">
        <authorList>
            <person name="Poullet M."/>
        </authorList>
    </citation>
    <scope>NUCLEOTIDE SEQUENCE</scope>
    <source>
        <strain evidence="1">E1834</strain>
    </source>
</reference>
<evidence type="ECO:0000313" key="1">
    <source>
        <dbReference type="EMBL" id="CAK5066545.1"/>
    </source>
</evidence>
<evidence type="ECO:0000313" key="2">
    <source>
        <dbReference type="Proteomes" id="UP001497535"/>
    </source>
</evidence>
<comment type="caution">
    <text evidence="1">The sequence shown here is derived from an EMBL/GenBank/DDBJ whole genome shotgun (WGS) entry which is preliminary data.</text>
</comment>
<keyword evidence="2" id="KW-1185">Reference proteome</keyword>
<gene>
    <name evidence="1" type="ORF">MENTE1834_LOCUS17595</name>
</gene>
<protein>
    <submittedName>
        <fullName evidence="1">Uncharacterized protein</fullName>
    </submittedName>
</protein>
<dbReference type="EMBL" id="CAVMJV010000020">
    <property type="protein sequence ID" value="CAK5066545.1"/>
    <property type="molecule type" value="Genomic_DNA"/>
</dbReference>
<proteinExistence type="predicted"/>
<accession>A0ACB0YXZ7</accession>